<dbReference type="PANTHER" id="PTHR11014:SF63">
    <property type="entry name" value="METALLOPEPTIDASE, PUTATIVE (AFU_ORTHOLOGUE AFUA_6G09600)-RELATED"/>
    <property type="match status" value="1"/>
</dbReference>
<dbReference type="EMBL" id="CP016027">
    <property type="protein sequence ID" value="ANJ66882.1"/>
    <property type="molecule type" value="Genomic_DNA"/>
</dbReference>
<dbReference type="NCBIfam" id="TIGR01891">
    <property type="entry name" value="amidohydrolases"/>
    <property type="match status" value="1"/>
</dbReference>
<dbReference type="GO" id="GO:0019877">
    <property type="term" value="P:diaminopimelate biosynthetic process"/>
    <property type="evidence" value="ECO:0007669"/>
    <property type="project" value="UniProtKB-ARBA"/>
</dbReference>
<dbReference type="NCBIfam" id="NF038260">
    <property type="entry name" value="ectoine_DoeB_2"/>
    <property type="match status" value="1"/>
</dbReference>
<dbReference type="InterPro" id="IPR036264">
    <property type="entry name" value="Bact_exopeptidase_dim_dom"/>
</dbReference>
<keyword evidence="2" id="KW-0479">Metal-binding</keyword>
<dbReference type="PIRSF" id="PIRSF005962">
    <property type="entry name" value="Pept_M20D_amidohydro"/>
    <property type="match status" value="1"/>
</dbReference>
<feature type="binding site" evidence="2">
    <location>
        <position position="100"/>
    </location>
    <ligand>
        <name>Mn(2+)</name>
        <dbReference type="ChEBI" id="CHEBI:29035"/>
        <label>2</label>
    </ligand>
</feature>
<dbReference type="Proteomes" id="UP000078596">
    <property type="component" value="Chromosome"/>
</dbReference>
<dbReference type="FunFam" id="3.30.70.360:FF:000001">
    <property type="entry name" value="N-acetyldiaminopimelate deacetylase"/>
    <property type="match status" value="1"/>
</dbReference>
<keyword evidence="1" id="KW-0378">Hydrolase</keyword>
<feature type="binding site" evidence="2">
    <location>
        <position position="98"/>
    </location>
    <ligand>
        <name>Mn(2+)</name>
        <dbReference type="ChEBI" id="CHEBI:29035"/>
        <label>2</label>
    </ligand>
</feature>
<feature type="binding site" evidence="2">
    <location>
        <position position="358"/>
    </location>
    <ligand>
        <name>Mn(2+)</name>
        <dbReference type="ChEBI" id="CHEBI:29035"/>
        <label>2</label>
    </ligand>
</feature>
<proteinExistence type="predicted"/>
<dbReference type="Pfam" id="PF01546">
    <property type="entry name" value="Peptidase_M20"/>
    <property type="match status" value="1"/>
</dbReference>
<sequence>MSSTWTQYLEDATQLRRALHRAPELTWQEHATARTIRDALTHHDIPWRSCAGTGTVATLAPTATGRHIALRGDIDALPITEQTGAEWASLTPGIMHACGHDGHTAVLMAVARWLKSREHELPGPVSLLFQPAEEGGHGARAMIEDGALEGVDWIFGWHNWPAIPFGRAICPDGPIMAANAVFEIELTGSGGHASQPELCRDPVLAAAAITLNLQQIVSRRLPPQTAAVVSVTSINAPSGITVIPETARLAGSVRVADTNTRALIGHLITEIAEWTAHSYGVRAHVVFTPRYQATVNHPEPALHYRGAIEFTLGADWCNSELPVPIMASEDFSYYLEAIPGAFALIGANDGAGHDEPCHSPRYDFNDRLLDPVGRILASLIGVSPP</sequence>
<gene>
    <name evidence="4" type="ORF">A9404_05375</name>
</gene>
<dbReference type="CDD" id="cd03886">
    <property type="entry name" value="M20_Acy1"/>
    <property type="match status" value="1"/>
</dbReference>
<dbReference type="Gene3D" id="3.40.630.10">
    <property type="entry name" value="Zn peptidases"/>
    <property type="match status" value="1"/>
</dbReference>
<evidence type="ECO:0000256" key="2">
    <source>
        <dbReference type="PIRSR" id="PIRSR005962-1"/>
    </source>
</evidence>
<dbReference type="Gene3D" id="3.30.70.360">
    <property type="match status" value="1"/>
</dbReference>
<dbReference type="InterPro" id="IPR011650">
    <property type="entry name" value="Peptidase_M20_dimer"/>
</dbReference>
<dbReference type="RefSeq" id="WP_066099244.1">
    <property type="nucleotide sequence ID" value="NZ_CP016027.1"/>
</dbReference>
<protein>
    <submittedName>
        <fullName evidence="4">Peptidase M20</fullName>
    </submittedName>
</protein>
<feature type="binding site" evidence="2">
    <location>
        <position position="158"/>
    </location>
    <ligand>
        <name>Mn(2+)</name>
        <dbReference type="ChEBI" id="CHEBI:29035"/>
        <label>2</label>
    </ligand>
</feature>
<dbReference type="KEGG" id="haz:A9404_05375"/>
<feature type="binding site" evidence="2">
    <location>
        <position position="134"/>
    </location>
    <ligand>
        <name>Mn(2+)</name>
        <dbReference type="ChEBI" id="CHEBI:29035"/>
        <label>2</label>
    </ligand>
</feature>
<dbReference type="GO" id="GO:0046872">
    <property type="term" value="F:metal ion binding"/>
    <property type="evidence" value="ECO:0007669"/>
    <property type="project" value="UniProtKB-KW"/>
</dbReference>
<dbReference type="InterPro" id="IPR002933">
    <property type="entry name" value="Peptidase_M20"/>
</dbReference>
<dbReference type="GO" id="GO:0050118">
    <property type="term" value="F:N-acetyldiaminopimelate deacetylase activity"/>
    <property type="evidence" value="ECO:0007669"/>
    <property type="project" value="UniProtKB-ARBA"/>
</dbReference>
<evidence type="ECO:0000313" key="4">
    <source>
        <dbReference type="EMBL" id="ANJ66882.1"/>
    </source>
</evidence>
<dbReference type="PANTHER" id="PTHR11014">
    <property type="entry name" value="PEPTIDASE M20 FAMILY MEMBER"/>
    <property type="match status" value="1"/>
</dbReference>
<name>A0A191ZGA2_9GAMM</name>
<dbReference type="SUPFAM" id="SSF53187">
    <property type="entry name" value="Zn-dependent exopeptidases"/>
    <property type="match status" value="1"/>
</dbReference>
<comment type="cofactor">
    <cofactor evidence="2">
        <name>Mn(2+)</name>
        <dbReference type="ChEBI" id="CHEBI:29035"/>
    </cofactor>
    <text evidence="2">The Mn(2+) ion enhances activity.</text>
</comment>
<dbReference type="InterPro" id="IPR017439">
    <property type="entry name" value="Amidohydrolase"/>
</dbReference>
<accession>A0A191ZGA2</accession>
<dbReference type="OrthoDB" id="9777385at2"/>
<keyword evidence="5" id="KW-1185">Reference proteome</keyword>
<dbReference type="Pfam" id="PF07687">
    <property type="entry name" value="M20_dimer"/>
    <property type="match status" value="1"/>
</dbReference>
<reference evidence="4 5" key="1">
    <citation type="submission" date="2016-06" db="EMBL/GenBank/DDBJ databases">
        <title>Insight into the functional genes involving in sulfur oxidation in Pearl River water.</title>
        <authorList>
            <person name="Luo J."/>
            <person name="Tan X."/>
            <person name="Lin W."/>
        </authorList>
    </citation>
    <scope>NUCLEOTIDE SEQUENCE [LARGE SCALE GENOMIC DNA]</scope>
    <source>
        <strain evidence="4 5">LS2</strain>
    </source>
</reference>
<keyword evidence="2" id="KW-0464">Manganese</keyword>
<feature type="domain" description="Peptidase M20 dimerisation" evidence="3">
    <location>
        <begin position="182"/>
        <end position="277"/>
    </location>
</feature>
<dbReference type="SUPFAM" id="SSF55031">
    <property type="entry name" value="Bacterial exopeptidase dimerisation domain"/>
    <property type="match status" value="1"/>
</dbReference>
<evidence type="ECO:0000259" key="3">
    <source>
        <dbReference type="Pfam" id="PF07687"/>
    </source>
</evidence>
<dbReference type="AlphaFoldDB" id="A0A191ZGA2"/>
<dbReference type="STRING" id="1860122.A9404_05375"/>
<organism evidence="4 5">
    <name type="scientific">Halothiobacillus diazotrophicus</name>
    <dbReference type="NCBI Taxonomy" id="1860122"/>
    <lineage>
        <taxon>Bacteria</taxon>
        <taxon>Pseudomonadati</taxon>
        <taxon>Pseudomonadota</taxon>
        <taxon>Gammaproteobacteria</taxon>
        <taxon>Chromatiales</taxon>
        <taxon>Halothiobacillaceae</taxon>
        <taxon>Halothiobacillus</taxon>
    </lineage>
</organism>
<evidence type="ECO:0000256" key="1">
    <source>
        <dbReference type="ARBA" id="ARBA00022801"/>
    </source>
</evidence>
<evidence type="ECO:0000313" key="5">
    <source>
        <dbReference type="Proteomes" id="UP000078596"/>
    </source>
</evidence>